<proteinExistence type="inferred from homology"/>
<name>A0A7R9DYW1_9NEOP</name>
<evidence type="ECO:0000313" key="7">
    <source>
        <dbReference type="EMBL" id="CAD7424312.1"/>
    </source>
</evidence>
<evidence type="ECO:0000256" key="1">
    <source>
        <dbReference type="ARBA" id="ARBA00010718"/>
    </source>
</evidence>
<evidence type="ECO:0000256" key="3">
    <source>
        <dbReference type="ARBA" id="ARBA00022833"/>
    </source>
</evidence>
<feature type="compositionally biased region" description="Low complexity" evidence="5">
    <location>
        <begin position="139"/>
        <end position="152"/>
    </location>
</feature>
<dbReference type="CDD" id="cd00326">
    <property type="entry name" value="alpha_CA"/>
    <property type="match status" value="1"/>
</dbReference>
<gene>
    <name evidence="7" type="ORF">TMSB3V08_LOCUS1269</name>
</gene>
<dbReference type="GO" id="GO:0004089">
    <property type="term" value="F:carbonate dehydratase activity"/>
    <property type="evidence" value="ECO:0007669"/>
    <property type="project" value="UniProtKB-UniRule"/>
</dbReference>
<accession>A0A7R9DYW1</accession>
<evidence type="ECO:0000259" key="6">
    <source>
        <dbReference type="PROSITE" id="PS51144"/>
    </source>
</evidence>
<dbReference type="AlphaFoldDB" id="A0A7R9DYW1"/>
<feature type="domain" description="Alpha-carbonic anhydrase" evidence="6">
    <location>
        <begin position="73"/>
        <end position="394"/>
    </location>
</feature>
<keyword evidence="2 4" id="KW-0479">Metal-binding</keyword>
<evidence type="ECO:0000256" key="4">
    <source>
        <dbReference type="RuleBase" id="RU367011"/>
    </source>
</evidence>
<feature type="region of interest" description="Disordered" evidence="5">
    <location>
        <begin position="33"/>
        <end position="62"/>
    </location>
</feature>
<dbReference type="PROSITE" id="PS00162">
    <property type="entry name" value="ALPHA_CA_1"/>
    <property type="match status" value="1"/>
</dbReference>
<dbReference type="SUPFAM" id="SSF51069">
    <property type="entry name" value="Carbonic anhydrase"/>
    <property type="match status" value="1"/>
</dbReference>
<keyword evidence="3 4" id="KW-0862">Zinc</keyword>
<dbReference type="GO" id="GO:0005737">
    <property type="term" value="C:cytoplasm"/>
    <property type="evidence" value="ECO:0007669"/>
    <property type="project" value="TreeGrafter"/>
</dbReference>
<comment type="function">
    <text evidence="4">Reversible hydration of carbon dioxide.</text>
</comment>
<dbReference type="EC" id="4.2.1.1" evidence="4"/>
<organism evidence="7">
    <name type="scientific">Timema monikensis</name>
    <dbReference type="NCBI Taxonomy" id="170555"/>
    <lineage>
        <taxon>Eukaryota</taxon>
        <taxon>Metazoa</taxon>
        <taxon>Ecdysozoa</taxon>
        <taxon>Arthropoda</taxon>
        <taxon>Hexapoda</taxon>
        <taxon>Insecta</taxon>
        <taxon>Pterygota</taxon>
        <taxon>Neoptera</taxon>
        <taxon>Polyneoptera</taxon>
        <taxon>Phasmatodea</taxon>
        <taxon>Timematodea</taxon>
        <taxon>Timematoidea</taxon>
        <taxon>Timematidae</taxon>
        <taxon>Timema</taxon>
    </lineage>
</organism>
<dbReference type="EMBL" id="OB792774">
    <property type="protein sequence ID" value="CAD7424312.1"/>
    <property type="molecule type" value="Genomic_DNA"/>
</dbReference>
<comment type="catalytic activity">
    <reaction evidence="4">
        <text>hydrogencarbonate + H(+) = CO2 + H2O</text>
        <dbReference type="Rhea" id="RHEA:10748"/>
        <dbReference type="ChEBI" id="CHEBI:15377"/>
        <dbReference type="ChEBI" id="CHEBI:15378"/>
        <dbReference type="ChEBI" id="CHEBI:16526"/>
        <dbReference type="ChEBI" id="CHEBI:17544"/>
        <dbReference type="EC" id="4.2.1.1"/>
    </reaction>
</comment>
<feature type="region of interest" description="Disordered" evidence="5">
    <location>
        <begin position="130"/>
        <end position="152"/>
    </location>
</feature>
<dbReference type="SMART" id="SM01057">
    <property type="entry name" value="Carb_anhydrase"/>
    <property type="match status" value="1"/>
</dbReference>
<sequence>MLTIEGFKSLTKPGMLIIEKILGNVGKITDLEEHEPDSNEIQTHGERYYPKNGSKVKPHYNEIPSETTKKSFKDFDYTENKGPDTWPNRFPWCSGPSQSPVALDTSTATSTHRPRILWWGYSLKPRRMTLSNNGHTGVTTSSSRTNSQSSRKTGVSNLLRTKGQSFCLVLARNTLPTILGFNTGVPSVSAVMREREHSRLLVLRAEWPPPMEAPYHWYLPGDEEYVFDQMHFHWGAEDLVGSEHTLNNERFPLEMHVVHHRRDLNNLENAALYLGGIRVVAFFFRVSDHHNLYLEKLVSALSAVSRPDSSTNIEPFPLTRLIHRFPRFFLAYNGSLTTPPCAETVSWVIHQEPAVLSKRQMQEFRNLLNHEGRQIGNNYRPLQPLNGRTVLHIR</sequence>
<dbReference type="Pfam" id="PF00194">
    <property type="entry name" value="Carb_anhydrase"/>
    <property type="match status" value="2"/>
</dbReference>
<evidence type="ECO:0000256" key="2">
    <source>
        <dbReference type="ARBA" id="ARBA00022723"/>
    </source>
</evidence>
<dbReference type="InterPro" id="IPR023561">
    <property type="entry name" value="Carbonic_anhydrase_a-class"/>
</dbReference>
<dbReference type="InterPro" id="IPR018338">
    <property type="entry name" value="Carbonic_anhydrase_a-class_CS"/>
</dbReference>
<protein>
    <recommendedName>
        <fullName evidence="4">Carbonic anhydrase</fullName>
        <ecNumber evidence="4">4.2.1.1</ecNumber>
    </recommendedName>
</protein>
<comment type="cofactor">
    <cofactor evidence="4">
        <name>Zn(2+)</name>
        <dbReference type="ChEBI" id="CHEBI:29105"/>
    </cofactor>
</comment>
<dbReference type="Gene3D" id="3.10.200.10">
    <property type="entry name" value="Alpha carbonic anhydrase"/>
    <property type="match status" value="1"/>
</dbReference>
<keyword evidence="4" id="KW-0456">Lyase</keyword>
<dbReference type="InterPro" id="IPR036398">
    <property type="entry name" value="CA_dom_sf"/>
</dbReference>
<evidence type="ECO:0000256" key="5">
    <source>
        <dbReference type="SAM" id="MobiDB-lite"/>
    </source>
</evidence>
<dbReference type="PROSITE" id="PS51144">
    <property type="entry name" value="ALPHA_CA_2"/>
    <property type="match status" value="1"/>
</dbReference>
<dbReference type="GO" id="GO:0008270">
    <property type="term" value="F:zinc ion binding"/>
    <property type="evidence" value="ECO:0007669"/>
    <property type="project" value="UniProtKB-UniRule"/>
</dbReference>
<dbReference type="PANTHER" id="PTHR18952:SF124">
    <property type="entry name" value="CARBONIC ANHYDRASE 7"/>
    <property type="match status" value="1"/>
</dbReference>
<comment type="similarity">
    <text evidence="1 4">Belongs to the alpha-carbonic anhydrase family.</text>
</comment>
<dbReference type="InterPro" id="IPR001148">
    <property type="entry name" value="CA_dom"/>
</dbReference>
<dbReference type="PANTHER" id="PTHR18952">
    <property type="entry name" value="CARBONIC ANHYDRASE"/>
    <property type="match status" value="1"/>
</dbReference>
<reference evidence="7" key="1">
    <citation type="submission" date="2020-11" db="EMBL/GenBank/DDBJ databases">
        <authorList>
            <person name="Tran Van P."/>
        </authorList>
    </citation>
    <scope>NUCLEOTIDE SEQUENCE</scope>
</reference>